<evidence type="ECO:0000256" key="2">
    <source>
        <dbReference type="PIRSR" id="PIRSR004789-51"/>
    </source>
</evidence>
<evidence type="ECO:0000313" key="4">
    <source>
        <dbReference type="Proteomes" id="UP000078486"/>
    </source>
</evidence>
<name>A0A178INB7_9BACT</name>
<dbReference type="InterPro" id="IPR005235">
    <property type="entry name" value="YmdB-like"/>
</dbReference>
<dbReference type="Pfam" id="PF13277">
    <property type="entry name" value="YmdB"/>
    <property type="match status" value="1"/>
</dbReference>
<proteinExistence type="predicted"/>
<dbReference type="AlphaFoldDB" id="A0A178INB7"/>
<comment type="caution">
    <text evidence="3">The sequence shown here is derived from an EMBL/GenBank/DDBJ whole genome shotgun (WGS) entry which is preliminary data.</text>
</comment>
<feature type="binding site" evidence="2">
    <location>
        <position position="68"/>
    </location>
    <ligand>
        <name>Fe cation</name>
        <dbReference type="ChEBI" id="CHEBI:24875"/>
        <label>2</label>
    </ligand>
</feature>
<evidence type="ECO:0000313" key="3">
    <source>
        <dbReference type="EMBL" id="OAM90689.1"/>
    </source>
</evidence>
<accession>A0A178INB7</accession>
<dbReference type="PIRSF" id="PIRSF004789">
    <property type="entry name" value="DR1281"/>
    <property type="match status" value="1"/>
</dbReference>
<reference evidence="3 4" key="1">
    <citation type="submission" date="2016-01" db="EMBL/GenBank/DDBJ databases">
        <title>High potential of lignocellulose degradation of a new Verrucomicrobia species.</title>
        <authorList>
            <person name="Wang Y."/>
            <person name="Shi Y."/>
            <person name="Qiu Z."/>
            <person name="Liu S."/>
            <person name="Yang H."/>
        </authorList>
    </citation>
    <scope>NUCLEOTIDE SEQUENCE [LARGE SCALE GENOMIC DNA]</scope>
    <source>
        <strain evidence="3 4">TSB47</strain>
    </source>
</reference>
<sequence>MLKLLFIGDIVGKPGREIVIGKLAGLRAELGLDFVIANAENSAAGAGITGAIARTLLDAGVDAITLGDHVWDQKGWETEIIGLARVCRPANLPTACPGRDHIILEAKGFRLAVSTMLGRQFLGMKAECPFLGADALLARLGGQADGFFVEIHAEATSEKQALGWHLDGRALAVIGTHTHVPTADACVLPGGTAFMCDAGMTGPYASVLGREVQPVIGRFLDGMPRRFGVAEGDVRLSAALVEFDPETKRAARCELLTARK</sequence>
<dbReference type="SUPFAM" id="SSF56300">
    <property type="entry name" value="Metallo-dependent phosphatases"/>
    <property type="match status" value="1"/>
</dbReference>
<feature type="binding site" evidence="2">
    <location>
        <position position="41"/>
    </location>
    <ligand>
        <name>Fe cation</name>
        <dbReference type="ChEBI" id="CHEBI:24875"/>
        <label>1</label>
    </ligand>
</feature>
<feature type="binding site" evidence="2">
    <location>
        <position position="40"/>
    </location>
    <ligand>
        <name>Fe cation</name>
        <dbReference type="ChEBI" id="CHEBI:24875"/>
        <label>1</label>
    </ligand>
</feature>
<dbReference type="STRING" id="1184151.AW736_07065"/>
<dbReference type="GO" id="GO:0046872">
    <property type="term" value="F:metal ion binding"/>
    <property type="evidence" value="ECO:0007669"/>
    <property type="project" value="UniProtKB-KW"/>
</dbReference>
<dbReference type="InterPro" id="IPR029052">
    <property type="entry name" value="Metallo-depent_PP-like"/>
</dbReference>
<dbReference type="PANTHER" id="PTHR36303">
    <property type="entry name" value="2',3'-CYCLIC-NUCLEOTIDE 2'-PHOSPHODIESTERASE"/>
    <property type="match status" value="1"/>
</dbReference>
<feature type="binding site" evidence="2">
    <location>
        <position position="152"/>
    </location>
    <ligand>
        <name>Fe cation</name>
        <dbReference type="ChEBI" id="CHEBI:24875"/>
        <label>2</label>
    </ligand>
</feature>
<gene>
    <name evidence="3" type="ORF">AW736_07065</name>
</gene>
<feature type="active site" description="Proton donor" evidence="1">
    <location>
        <position position="69"/>
    </location>
</feature>
<evidence type="ECO:0008006" key="5">
    <source>
        <dbReference type="Google" id="ProtNLM"/>
    </source>
</evidence>
<dbReference type="PANTHER" id="PTHR36303:SF1">
    <property type="entry name" value="2',3'-CYCLIC-NUCLEOTIDE 2'-PHOSPHODIESTERASE"/>
    <property type="match status" value="1"/>
</dbReference>
<feature type="binding site" evidence="2">
    <location>
        <position position="40"/>
    </location>
    <ligand>
        <name>Fe cation</name>
        <dbReference type="ChEBI" id="CHEBI:24875"/>
        <label>2</label>
    </ligand>
</feature>
<dbReference type="GO" id="GO:0004113">
    <property type="term" value="F:2',3'-cyclic-nucleotide 3'-phosphodiesterase activity"/>
    <property type="evidence" value="ECO:0007669"/>
    <property type="project" value="TreeGrafter"/>
</dbReference>
<dbReference type="RefSeq" id="WP_068769477.1">
    <property type="nucleotide sequence ID" value="NZ_CP109796.1"/>
</dbReference>
<keyword evidence="4" id="KW-1185">Reference proteome</keyword>
<dbReference type="EMBL" id="LRRQ01000053">
    <property type="protein sequence ID" value="OAM90689.1"/>
    <property type="molecule type" value="Genomic_DNA"/>
</dbReference>
<dbReference type="Proteomes" id="UP000078486">
    <property type="component" value="Unassembled WGS sequence"/>
</dbReference>
<feature type="binding site" evidence="2">
    <location>
        <position position="9"/>
    </location>
    <ligand>
        <name>Fe cation</name>
        <dbReference type="ChEBI" id="CHEBI:24875"/>
        <label>1</label>
    </ligand>
</feature>
<feature type="binding site" evidence="2">
    <location>
        <position position="179"/>
    </location>
    <ligand>
        <name>Fe cation</name>
        <dbReference type="ChEBI" id="CHEBI:24875"/>
        <label>1</label>
    </ligand>
</feature>
<protein>
    <recommendedName>
        <fullName evidence="5">Metallophosphoesterase</fullName>
    </recommendedName>
</protein>
<feature type="binding site" evidence="2">
    <location>
        <position position="177"/>
    </location>
    <ligand>
        <name>Fe cation</name>
        <dbReference type="ChEBI" id="CHEBI:24875"/>
        <label>2</label>
    </ligand>
</feature>
<dbReference type="OrthoDB" id="9801109at2"/>
<keyword evidence="2" id="KW-0479">Metal-binding</keyword>
<organism evidence="3 4">
    <name type="scientific">Termitidicoccus mucosus</name>
    <dbReference type="NCBI Taxonomy" id="1184151"/>
    <lineage>
        <taxon>Bacteria</taxon>
        <taxon>Pseudomonadati</taxon>
        <taxon>Verrucomicrobiota</taxon>
        <taxon>Opitutia</taxon>
        <taxon>Opitutales</taxon>
        <taxon>Opitutaceae</taxon>
        <taxon>Termitidicoccus</taxon>
    </lineage>
</organism>
<dbReference type="Gene3D" id="3.60.21.10">
    <property type="match status" value="1"/>
</dbReference>
<evidence type="ECO:0000256" key="1">
    <source>
        <dbReference type="PIRSR" id="PIRSR004789-50"/>
    </source>
</evidence>